<reference evidence="1 2" key="1">
    <citation type="submission" date="2018-12" db="EMBL/GenBank/DDBJ databases">
        <title>Complete genome sequencing of Tabrizicola sp. K13M18.</title>
        <authorList>
            <person name="Bae J.-W."/>
        </authorList>
    </citation>
    <scope>NUCLEOTIDE SEQUENCE [LARGE SCALE GENOMIC DNA]</scope>
    <source>
        <strain evidence="1 2">K13M18</strain>
    </source>
</reference>
<name>A0A3S8UB95_9RHOB</name>
<keyword evidence="2" id="KW-1185">Reference proteome</keyword>
<dbReference type="KEGG" id="taw:EI545_19905"/>
<proteinExistence type="predicted"/>
<gene>
    <name evidence="1" type="ORF">EI545_19905</name>
</gene>
<protein>
    <submittedName>
        <fullName evidence="1">DUF924 domain-containing protein</fullName>
    </submittedName>
</protein>
<dbReference type="RefSeq" id="WP_125327095.1">
    <property type="nucleotide sequence ID" value="NZ_CP034328.1"/>
</dbReference>
<dbReference type="InterPro" id="IPR011990">
    <property type="entry name" value="TPR-like_helical_dom_sf"/>
</dbReference>
<dbReference type="Gene3D" id="1.20.58.320">
    <property type="entry name" value="TPR-like"/>
    <property type="match status" value="1"/>
</dbReference>
<dbReference type="OrthoDB" id="7593450at2"/>
<organism evidence="1 2">
    <name type="scientific">Tabrizicola piscis</name>
    <dbReference type="NCBI Taxonomy" id="2494374"/>
    <lineage>
        <taxon>Bacteria</taxon>
        <taxon>Pseudomonadati</taxon>
        <taxon>Pseudomonadota</taxon>
        <taxon>Alphaproteobacteria</taxon>
        <taxon>Rhodobacterales</taxon>
        <taxon>Paracoccaceae</taxon>
        <taxon>Tabrizicola</taxon>
    </lineage>
</organism>
<sequence length="189" mass="21364">MADPMEVLEFWLHEIGPKGWYAGGDAIDTVCRDRFGDLWQAAHDGGLEHWVDGTVGTLAYLIVTDQFPRNIHRDSPLAFATDARARDAARKAVAMGWDMKAPEPERQFFYMPFEHSEDPKDQELSVAYLTERLSSEPDKALHARAHQEVIRRYGRFPTRNAALGRVSSPEEQAYLDTGGYGALVERLKT</sequence>
<dbReference type="Proteomes" id="UP000282002">
    <property type="component" value="Chromosome"/>
</dbReference>
<accession>A0A3S8UB95</accession>
<evidence type="ECO:0000313" key="1">
    <source>
        <dbReference type="EMBL" id="AZL60884.1"/>
    </source>
</evidence>
<dbReference type="Gene3D" id="1.25.40.10">
    <property type="entry name" value="Tetratricopeptide repeat domain"/>
    <property type="match status" value="1"/>
</dbReference>
<dbReference type="InterPro" id="IPR010323">
    <property type="entry name" value="DUF924"/>
</dbReference>
<evidence type="ECO:0000313" key="2">
    <source>
        <dbReference type="Proteomes" id="UP000282002"/>
    </source>
</evidence>
<dbReference type="AlphaFoldDB" id="A0A3S8UB95"/>
<dbReference type="Pfam" id="PF06041">
    <property type="entry name" value="DUF924"/>
    <property type="match status" value="1"/>
</dbReference>
<dbReference type="SUPFAM" id="SSF48452">
    <property type="entry name" value="TPR-like"/>
    <property type="match status" value="1"/>
</dbReference>
<dbReference type="EMBL" id="CP034328">
    <property type="protein sequence ID" value="AZL60884.1"/>
    <property type="molecule type" value="Genomic_DNA"/>
</dbReference>